<dbReference type="SUPFAM" id="SSF47336">
    <property type="entry name" value="ACP-like"/>
    <property type="match status" value="2"/>
</dbReference>
<feature type="active site" description="Proton acceptor; for dehydratase activity" evidence="5">
    <location>
        <position position="967"/>
    </location>
</feature>
<evidence type="ECO:0000313" key="9">
    <source>
        <dbReference type="EMBL" id="MEV0708654.1"/>
    </source>
</evidence>
<dbReference type="InterPro" id="IPR001227">
    <property type="entry name" value="Ac_transferase_dom_sf"/>
</dbReference>
<dbReference type="SUPFAM" id="SSF51735">
    <property type="entry name" value="NAD(P)-binding Rossmann-fold domains"/>
    <property type="match status" value="2"/>
</dbReference>
<dbReference type="SUPFAM" id="SSF52151">
    <property type="entry name" value="FabD/lysophospholipase-like"/>
    <property type="match status" value="2"/>
</dbReference>
<sequence length="2786" mass="289884">MNDVANDEKLRHLLRRVSAELYKTREELRSVTEAEREPIAIVATGCRFPGADSPAAFWDLLARGADALSEFPEDRGWDTAGLYHPDPEHVGTSYTKRGGFIDGAADFDPDFFGISRREALAVDPQQRLLLQTTWEAFEYAGIDPKTLRGSRTGVYTGTNGQTYVTGPGHVPPAVEGYLVTGTAASVLSGRIAYTFGFEGPALTVDTACSSSLVALHLAVRALRSGDIDFAVAGGATIMSSPSIFVEFSRQRGLAADGRCKAFAAGADGTGWAEGVGVVLVERLSDARRLGHPVLAVVRGTAVNQDGASNGLTAPNGPAQQRVIREALADAGLSAAEVDAVEAHGTGTALGDPIEAQALLATYGQERSEPLWLGSVKSNIGHTQAAAGVAGVIKTVLALRYRELPRTLHVDAPSPLVKWESGRVALLSEKQVWPETGRPRRAAVSAFGVSGTNAHVILEQAPDIAAPEAPSPGAAGVLPFVVSAATPTALRAQARRLGAFVTGLGEPDPRSVASSLVRERGVFGSRAVVIGADRTSLGSALDGVADGTVTPGVILGPDAAVSGAVGVVFGGQGSQRAGVGADLSARFPVFRKAFDAAVTALDRHLGDAVEFSVRAVAFGESGTEGLIDSTVYTQSVVFAIEVALFRLIESWGVEVSAVAGHSIGGVVAAHVAGALTLEDAARLVAARGRLMGALPVGGAMVAIGATEGEVREAISRSAGDTSERVAVAAVNGPRAVVISGSEAEVLALAAELAAAGKRVKRLVVSHGFHSPLMDPVLAEFESVVAETTFSEPTGATLISDSTGAILTGAELADPTYWVRHLRGTVRFADAVRTMREAGVAAFLELGAGAVLTPSVSATLDETGTDWGVATASVRRGRDEVSTVLSAAATLFVHGHHVDWTAVVPLAPRVELPTYAFQNERFWATVETTHGTARGGHPLLGSPLLLATGDGAVATGRLATTIQPWLADHVVAGNIYVPGTALVESVVHLADFLAVDTVDELIIESPLILRSDAVLDVQVAARRIGAEFAVEIHSRPSDEPDARWTRHAVGTIVERDGEPASTTDPWPPVGATILDTSDAYDRLRATGLDYGPLFRGLGAAWRDGDTIHAEVALPSETPSSYAVHPALFDAALHPIALLTPGADTPRIPFVWNGVRVHASGAAALRVSFTLTDDGLRDLTATATAGLPVLSVDALTLRTAAAPRPALDDGLFEVNWIERPAGTTGSAAPIFRVADAASGSSAHAALATLQAHDGVEPLILPTRDAVAVLDGDRPDLDAAPVWGLARVTAAERPGTVVVIDTDGTDASAAAFDRAAADALAAGESQLALRHGRGYVPRLTRSTESVSRPEWDPDGTVLVTGGTGGLGALLARHLVTQHGVGHLLLVSRRGSAAPGADRLVADLRAHGAHVLVVSADIADRAAVERVVAAVPADHPLTAVVHTAGIVDDGVLESVTPRRLDAVFAPKLLGARHLHELTRDQDLAAFVLYSSVAGLLGTAGQAAYAAANTGLDALAALRRADGLPATALAWGLWDETTGVTAHLTDADRDRLAKQGVRALATDTALALFDAAVFHRDRTLLAPAPLDLARWQGADTAPPLLRALIRPSRRRADTESRSADSGLAGRLAALPSEEQASVLLDLVRREAAAALDHPDPAGIRGDRGLAELGLDSLTAVDLRNRLAAASGLRLPATLTFDHPTPEAIAAHLRERLLGTTATATTVAHGTGADTDPVVIVGVALRLPGGIESPESLWRLLERGGDAVSEFPDDRGWDLATLYHEDPTTPGTSYTRHGGFLTDAADFDAGLFGMSPREALATDPQQRLLLETSWEALERAGIDPTSLRGSRTGVFAGTMYHDYAPHIQDAPADLEGYLVNGSAGSIASGRISYTFGFEGPAISVDTACSSSLVALHLAAQSLRSGESDLALAGGVAVMSSPATFVEFSRQRALAPDGRCKAFAAAADGTGWGEGVSMLVLERLSDARRAGHPVLAVVRGSAINQDGASSGLTAPNGPAQQRVIRQALANAGLSASEVDVVEAHGTGTTLGDPIEAQAVIATYGAGRTSDAPLWLGSLKSNVGHTQAAAGGAGIIKMLLALRNRVLPETLHVDEPTPHVDWSAGTVRLLTEARPWPRAERPRRAGISSFGVSGTNAHVIIEEPPTPEPRPASPDDAAGPLPWILSAHSPAALRGQAVALASYLQSRPEVDAADIARTLVESRAALAERAVVLGADDAELRAGLNALAAGDPLPEHIVRAGAEVAGKTVFVFPGQGGQWPGMAAELYRTAPVFARRLTECAKALEPHVDWPPLSVLLGDSEVDLDRVDVVQPALWAVMVALAALWRAHGVVPDAVVGHSQGEIAAAVVAGALSVEDGARVVALRSRAIAAGSAPGAMAAVSLSEQSAAELVRDGRISVGVVNSPTSVVLSGEVAAIEETLARLDEDGIRARRVAVDYASHSAAVDALRGELADLLAPIAPGAGEIPILSTVTAGWIEGAALTGDYWFDNLRNTVRFEAATRELVSHGYRSFIEIGPHPVLSGAIEETLEAVDAPATAVVGTLRRDEGGPRRFAISLASAYGRGLPVDWTVSLAARGQRIELPTYAFQRTRYWIDADRSASRRDDRRVSSTSATEEATAPPTILRFTGLDGPARRTAVLELVRGETAAVLKHASGAEVSSTRAFRELGLDSLTAVDLRNRLRAATGLSLPATLIFDHPSPEAVTDYVVSALPADTPSGPTSLDDVLRLLETSLTEADAGSDAIADRLRALADRLAAEPDIESVDLDSASDDELFDLVDRN</sequence>
<dbReference type="InterPro" id="IPR020807">
    <property type="entry name" value="PKS_DH"/>
</dbReference>
<keyword evidence="4" id="KW-0012">Acyltransferase</keyword>
<dbReference type="PROSITE" id="PS00012">
    <property type="entry name" value="PHOSPHOPANTETHEINE"/>
    <property type="match status" value="2"/>
</dbReference>
<dbReference type="PANTHER" id="PTHR43775:SF51">
    <property type="entry name" value="INACTIVE PHENOLPHTHIOCEROL SYNTHESIS POLYKETIDE SYNTHASE TYPE I PKS1-RELATED"/>
    <property type="match status" value="1"/>
</dbReference>
<feature type="domain" description="Carrier" evidence="6">
    <location>
        <begin position="2639"/>
        <end position="2717"/>
    </location>
</feature>
<accession>A0ABV3FT96</accession>
<keyword evidence="3" id="KW-0808">Transferase</keyword>
<feature type="region of interest" description="C-terminal hotdog fold" evidence="5">
    <location>
        <begin position="1069"/>
        <end position="1203"/>
    </location>
</feature>
<dbReference type="InterPro" id="IPR042104">
    <property type="entry name" value="PKS_dehydratase_sf"/>
</dbReference>
<evidence type="ECO:0000259" key="8">
    <source>
        <dbReference type="PROSITE" id="PS52019"/>
    </source>
</evidence>
<dbReference type="Pfam" id="PF14765">
    <property type="entry name" value="PS-DH"/>
    <property type="match status" value="1"/>
</dbReference>
<dbReference type="Pfam" id="PF21089">
    <property type="entry name" value="PKS_DH_N"/>
    <property type="match status" value="1"/>
</dbReference>
<organism evidence="9 10">
    <name type="scientific">Nocardia aurea</name>
    <dbReference type="NCBI Taxonomy" id="2144174"/>
    <lineage>
        <taxon>Bacteria</taxon>
        <taxon>Bacillati</taxon>
        <taxon>Actinomycetota</taxon>
        <taxon>Actinomycetes</taxon>
        <taxon>Mycobacteriales</taxon>
        <taxon>Nocardiaceae</taxon>
        <taxon>Nocardia</taxon>
    </lineage>
</organism>
<dbReference type="SMART" id="SM00827">
    <property type="entry name" value="PKS_AT"/>
    <property type="match status" value="2"/>
</dbReference>
<dbReference type="SMART" id="SM00823">
    <property type="entry name" value="PKS_PP"/>
    <property type="match status" value="2"/>
</dbReference>
<gene>
    <name evidence="9" type="ORF">AB0I48_13900</name>
</gene>
<dbReference type="PROSITE" id="PS52004">
    <property type="entry name" value="KS3_2"/>
    <property type="match status" value="2"/>
</dbReference>
<dbReference type="PROSITE" id="PS00606">
    <property type="entry name" value="KS3_1"/>
    <property type="match status" value="2"/>
</dbReference>
<evidence type="ECO:0000256" key="5">
    <source>
        <dbReference type="PROSITE-ProRule" id="PRU01363"/>
    </source>
</evidence>
<dbReference type="InterPro" id="IPR057326">
    <property type="entry name" value="KR_dom"/>
</dbReference>
<dbReference type="InterPro" id="IPR049551">
    <property type="entry name" value="PKS_DH_C"/>
</dbReference>
<proteinExistence type="predicted"/>
<dbReference type="InterPro" id="IPR016039">
    <property type="entry name" value="Thiolase-like"/>
</dbReference>
<dbReference type="InterPro" id="IPR049552">
    <property type="entry name" value="PKS_DH_N"/>
</dbReference>
<evidence type="ECO:0000256" key="1">
    <source>
        <dbReference type="ARBA" id="ARBA00022450"/>
    </source>
</evidence>
<dbReference type="Proteomes" id="UP001551695">
    <property type="component" value="Unassembled WGS sequence"/>
</dbReference>
<dbReference type="InterPro" id="IPR032821">
    <property type="entry name" value="PKS_assoc"/>
</dbReference>
<dbReference type="InterPro" id="IPR009081">
    <property type="entry name" value="PP-bd_ACP"/>
</dbReference>
<dbReference type="InterPro" id="IPR016036">
    <property type="entry name" value="Malonyl_transacylase_ACP-bd"/>
</dbReference>
<feature type="active site" description="Proton donor; for dehydratase activity" evidence="5">
    <location>
        <position position="1127"/>
    </location>
</feature>
<dbReference type="InterPro" id="IPR013968">
    <property type="entry name" value="PKS_KR"/>
</dbReference>
<dbReference type="Pfam" id="PF08659">
    <property type="entry name" value="KR"/>
    <property type="match status" value="1"/>
</dbReference>
<dbReference type="Pfam" id="PF00698">
    <property type="entry name" value="Acyl_transf_1"/>
    <property type="match status" value="2"/>
</dbReference>
<dbReference type="Gene3D" id="1.10.1200.10">
    <property type="entry name" value="ACP-like"/>
    <property type="match status" value="2"/>
</dbReference>
<name>A0ABV3FT96_9NOCA</name>
<dbReference type="PROSITE" id="PS52019">
    <property type="entry name" value="PKS_MFAS_DH"/>
    <property type="match status" value="1"/>
</dbReference>
<dbReference type="RefSeq" id="WP_357783555.1">
    <property type="nucleotide sequence ID" value="NZ_JBFAKC010000005.1"/>
</dbReference>
<dbReference type="InterPro" id="IPR020841">
    <property type="entry name" value="PKS_Beta-ketoAc_synthase_dom"/>
</dbReference>
<dbReference type="InterPro" id="IPR016035">
    <property type="entry name" value="Acyl_Trfase/lysoPLipase"/>
</dbReference>
<evidence type="ECO:0000256" key="3">
    <source>
        <dbReference type="ARBA" id="ARBA00022679"/>
    </source>
</evidence>
<dbReference type="SMART" id="SM00825">
    <property type="entry name" value="PKS_KS"/>
    <property type="match status" value="2"/>
</dbReference>
<dbReference type="InterPro" id="IPR050091">
    <property type="entry name" value="PKS_NRPS_Biosynth_Enz"/>
</dbReference>
<dbReference type="Gene3D" id="3.40.47.10">
    <property type="match status" value="2"/>
</dbReference>
<dbReference type="InterPro" id="IPR014031">
    <property type="entry name" value="Ketoacyl_synth_C"/>
</dbReference>
<dbReference type="SUPFAM" id="SSF55048">
    <property type="entry name" value="Probable ACP-binding domain of malonyl-CoA ACP transacylase"/>
    <property type="match status" value="2"/>
</dbReference>
<evidence type="ECO:0000256" key="4">
    <source>
        <dbReference type="ARBA" id="ARBA00023315"/>
    </source>
</evidence>
<dbReference type="Gene3D" id="3.40.50.720">
    <property type="entry name" value="NAD(P)-binding Rossmann-like Domain"/>
    <property type="match status" value="1"/>
</dbReference>
<feature type="domain" description="Ketosynthase family 3 (KS3)" evidence="7">
    <location>
        <begin position="1724"/>
        <end position="2150"/>
    </location>
</feature>
<feature type="domain" description="Carrier" evidence="6">
    <location>
        <begin position="1631"/>
        <end position="1706"/>
    </location>
</feature>
<dbReference type="Gene3D" id="3.30.70.3290">
    <property type="match status" value="2"/>
</dbReference>
<dbReference type="Gene3D" id="3.40.366.10">
    <property type="entry name" value="Malonyl-Coenzyme A Acyl Carrier Protein, domain 2"/>
    <property type="match status" value="2"/>
</dbReference>
<dbReference type="InterPro" id="IPR036736">
    <property type="entry name" value="ACP-like_sf"/>
</dbReference>
<evidence type="ECO:0000259" key="6">
    <source>
        <dbReference type="PROSITE" id="PS50075"/>
    </source>
</evidence>
<dbReference type="Gene3D" id="3.10.129.110">
    <property type="entry name" value="Polyketide synthase dehydratase"/>
    <property type="match status" value="1"/>
</dbReference>
<dbReference type="CDD" id="cd00833">
    <property type="entry name" value="PKS"/>
    <property type="match status" value="2"/>
</dbReference>
<comment type="caution">
    <text evidence="9">The sequence shown here is derived from an EMBL/GenBank/DDBJ whole genome shotgun (WGS) entry which is preliminary data.</text>
</comment>
<dbReference type="InterPro" id="IPR020806">
    <property type="entry name" value="PKS_PP-bd"/>
</dbReference>
<keyword evidence="1" id="KW-0596">Phosphopantetheine</keyword>
<dbReference type="SMART" id="SM00822">
    <property type="entry name" value="PKS_KR"/>
    <property type="match status" value="1"/>
</dbReference>
<dbReference type="Pfam" id="PF00550">
    <property type="entry name" value="PP-binding"/>
    <property type="match status" value="2"/>
</dbReference>
<dbReference type="InterPro" id="IPR006162">
    <property type="entry name" value="Ppantetheine_attach_site"/>
</dbReference>
<reference evidence="9 10" key="1">
    <citation type="submission" date="2024-06" db="EMBL/GenBank/DDBJ databases">
        <title>The Natural Products Discovery Center: Release of the First 8490 Sequenced Strains for Exploring Actinobacteria Biosynthetic Diversity.</title>
        <authorList>
            <person name="Kalkreuter E."/>
            <person name="Kautsar S.A."/>
            <person name="Yang D."/>
            <person name="Bader C.D."/>
            <person name="Teijaro C.N."/>
            <person name="Fluegel L."/>
            <person name="Davis C.M."/>
            <person name="Simpson J.R."/>
            <person name="Lauterbach L."/>
            <person name="Steele A.D."/>
            <person name="Gui C."/>
            <person name="Meng S."/>
            <person name="Li G."/>
            <person name="Viehrig K."/>
            <person name="Ye F."/>
            <person name="Su P."/>
            <person name="Kiefer A.F."/>
            <person name="Nichols A."/>
            <person name="Cepeda A.J."/>
            <person name="Yan W."/>
            <person name="Fan B."/>
            <person name="Jiang Y."/>
            <person name="Adhikari A."/>
            <person name="Zheng C.-J."/>
            <person name="Schuster L."/>
            <person name="Cowan T.M."/>
            <person name="Smanski M.J."/>
            <person name="Chevrette M.G."/>
            <person name="De Carvalho L.P.S."/>
            <person name="Shen B."/>
        </authorList>
    </citation>
    <scope>NUCLEOTIDE SEQUENCE [LARGE SCALE GENOMIC DNA]</scope>
    <source>
        <strain evidence="9 10">NPDC050403</strain>
    </source>
</reference>
<dbReference type="InterPro" id="IPR049900">
    <property type="entry name" value="PKS_mFAS_DH"/>
</dbReference>
<evidence type="ECO:0000256" key="2">
    <source>
        <dbReference type="ARBA" id="ARBA00022553"/>
    </source>
</evidence>
<feature type="domain" description="Ketosynthase family 3 (KS3)" evidence="7">
    <location>
        <begin position="36"/>
        <end position="459"/>
    </location>
</feature>
<dbReference type="SMART" id="SM01294">
    <property type="entry name" value="PKS_PP_betabranch"/>
    <property type="match status" value="1"/>
</dbReference>
<dbReference type="SUPFAM" id="SSF53901">
    <property type="entry name" value="Thiolase-like"/>
    <property type="match status" value="2"/>
</dbReference>
<dbReference type="Pfam" id="PF02801">
    <property type="entry name" value="Ketoacyl-synt_C"/>
    <property type="match status" value="2"/>
</dbReference>
<dbReference type="InterPro" id="IPR036291">
    <property type="entry name" value="NAD(P)-bd_dom_sf"/>
</dbReference>
<dbReference type="Pfam" id="PF16197">
    <property type="entry name" value="KAsynt_C_assoc"/>
    <property type="match status" value="2"/>
</dbReference>
<dbReference type="EMBL" id="JBFAKC010000005">
    <property type="protein sequence ID" value="MEV0708654.1"/>
    <property type="molecule type" value="Genomic_DNA"/>
</dbReference>
<feature type="region of interest" description="N-terminal hotdog fold" evidence="5">
    <location>
        <begin position="935"/>
        <end position="1057"/>
    </location>
</feature>
<dbReference type="PROSITE" id="PS50075">
    <property type="entry name" value="CARRIER"/>
    <property type="match status" value="2"/>
</dbReference>
<dbReference type="Pfam" id="PF00109">
    <property type="entry name" value="ketoacyl-synt"/>
    <property type="match status" value="2"/>
</dbReference>
<feature type="domain" description="PKS/mFAS DH" evidence="8">
    <location>
        <begin position="935"/>
        <end position="1203"/>
    </location>
</feature>
<dbReference type="InterPro" id="IPR014043">
    <property type="entry name" value="Acyl_transferase_dom"/>
</dbReference>
<dbReference type="InterPro" id="IPR014030">
    <property type="entry name" value="Ketoacyl_synth_N"/>
</dbReference>
<keyword evidence="2" id="KW-0597">Phosphoprotein</keyword>
<dbReference type="CDD" id="cd08956">
    <property type="entry name" value="KR_3_FAS_SDR_x"/>
    <property type="match status" value="1"/>
</dbReference>
<dbReference type="PANTHER" id="PTHR43775">
    <property type="entry name" value="FATTY ACID SYNTHASE"/>
    <property type="match status" value="1"/>
</dbReference>
<dbReference type="InterPro" id="IPR018201">
    <property type="entry name" value="Ketoacyl_synth_AS"/>
</dbReference>
<keyword evidence="10" id="KW-1185">Reference proteome</keyword>
<evidence type="ECO:0000313" key="10">
    <source>
        <dbReference type="Proteomes" id="UP001551695"/>
    </source>
</evidence>
<evidence type="ECO:0000259" key="7">
    <source>
        <dbReference type="PROSITE" id="PS52004"/>
    </source>
</evidence>
<protein>
    <submittedName>
        <fullName evidence="9">Type I polyketide synthase</fullName>
    </submittedName>
</protein>
<dbReference type="SMART" id="SM00826">
    <property type="entry name" value="PKS_DH"/>
    <property type="match status" value="1"/>
</dbReference>